<keyword evidence="3" id="KW-0808">Transferase</keyword>
<evidence type="ECO:0000256" key="7">
    <source>
        <dbReference type="ARBA" id="ARBA00030248"/>
    </source>
</evidence>
<keyword evidence="12" id="KW-1185">Reference proteome</keyword>
<evidence type="ECO:0000256" key="2">
    <source>
        <dbReference type="ARBA" id="ARBA00022484"/>
    </source>
</evidence>
<dbReference type="Pfam" id="PF03431">
    <property type="entry name" value="RNA_replicase_B"/>
    <property type="match status" value="1"/>
</dbReference>
<dbReference type="InterPro" id="IPR007096">
    <property type="entry name" value="RNA-dir_Rpol_cat_phage"/>
</dbReference>
<dbReference type="InterPro" id="IPR005093">
    <property type="entry name" value="RNArep_beta"/>
</dbReference>
<dbReference type="GO" id="GO:0046872">
    <property type="term" value="F:metal ion binding"/>
    <property type="evidence" value="ECO:0007669"/>
    <property type="project" value="UniProtKB-KW"/>
</dbReference>
<feature type="binding site" evidence="9">
    <location>
        <position position="324"/>
    </location>
    <ligand>
        <name>Mg(2+)</name>
        <dbReference type="ChEBI" id="CHEBI:18420"/>
        <label>2</label>
    </ligand>
</feature>
<evidence type="ECO:0000256" key="3">
    <source>
        <dbReference type="ARBA" id="ARBA00022679"/>
    </source>
</evidence>
<gene>
    <name evidence="11" type="primary">SRR7976301_2_3</name>
</gene>
<evidence type="ECO:0000256" key="5">
    <source>
        <dbReference type="ARBA" id="ARBA00022741"/>
    </source>
</evidence>
<dbReference type="InterPro" id="IPR043502">
    <property type="entry name" value="DNA/RNA_pol_sf"/>
</dbReference>
<comment type="catalytic activity">
    <reaction evidence="8">
        <text>RNA(n) + a ribonucleoside 5'-triphosphate = RNA(n+1) + diphosphate</text>
        <dbReference type="Rhea" id="RHEA:21248"/>
        <dbReference type="Rhea" id="RHEA-COMP:14527"/>
        <dbReference type="Rhea" id="RHEA-COMP:17342"/>
        <dbReference type="ChEBI" id="CHEBI:33019"/>
        <dbReference type="ChEBI" id="CHEBI:61557"/>
        <dbReference type="ChEBI" id="CHEBI:140395"/>
        <dbReference type="EC" id="2.7.7.48"/>
    </reaction>
</comment>
<name>A0A8S5KZI2_9VIRU</name>
<evidence type="ECO:0000313" key="12">
    <source>
        <dbReference type="Proteomes" id="UP000676545"/>
    </source>
</evidence>
<dbReference type="GO" id="GO:0039694">
    <property type="term" value="P:viral RNA genome replication"/>
    <property type="evidence" value="ECO:0007669"/>
    <property type="project" value="InterPro"/>
</dbReference>
<evidence type="ECO:0000256" key="4">
    <source>
        <dbReference type="ARBA" id="ARBA00022695"/>
    </source>
</evidence>
<dbReference type="SUPFAM" id="SSF56672">
    <property type="entry name" value="DNA/RNA polymerases"/>
    <property type="match status" value="1"/>
</dbReference>
<keyword evidence="5" id="KW-0547">Nucleotide-binding</keyword>
<keyword evidence="2 11" id="KW-0696">RNA-directed RNA polymerase</keyword>
<dbReference type="EC" id="2.7.7.48" evidence="1"/>
<proteinExistence type="predicted"/>
<feature type="domain" description="RdRp catalytic" evidence="10">
    <location>
        <begin position="222"/>
        <end position="356"/>
    </location>
</feature>
<evidence type="ECO:0000256" key="1">
    <source>
        <dbReference type="ARBA" id="ARBA00012494"/>
    </source>
</evidence>
<dbReference type="EMBL" id="BK013727">
    <property type="protein sequence ID" value="DAD51126.1"/>
    <property type="molecule type" value="Genomic_RNA"/>
</dbReference>
<keyword evidence="6" id="KW-0693">Viral RNA replication</keyword>
<dbReference type="RefSeq" id="YP_010768718.1">
    <property type="nucleotide sequence ID" value="NC_073772.1"/>
</dbReference>
<dbReference type="Proteomes" id="UP000676545">
    <property type="component" value="Segment"/>
</dbReference>
<dbReference type="KEGG" id="vg:80396890"/>
<evidence type="ECO:0000256" key="6">
    <source>
        <dbReference type="ARBA" id="ARBA00022953"/>
    </source>
</evidence>
<protein>
    <recommendedName>
        <fullName evidence="1">RNA-directed RNA polymerase</fullName>
        <ecNumber evidence="1">2.7.7.48</ecNumber>
    </recommendedName>
    <alternativeName>
        <fullName evidence="7">RNA replicase beta chain</fullName>
    </alternativeName>
</protein>
<dbReference type="GO" id="GO:0003968">
    <property type="term" value="F:RNA-directed RNA polymerase activity"/>
    <property type="evidence" value="ECO:0007669"/>
    <property type="project" value="UniProtKB-KW"/>
</dbReference>
<keyword evidence="4" id="KW-0548">Nucleotidyltransferase</keyword>
<sequence>MLDTAARLQNLLDEDLQIHKTSNPNVRYAKEALSKSFLKKYVRSSDSSILHEEALMNFKAWNSGLSTNLDPSDTVMFLWKDILHSCLMSGPLQTSLITLNTCVQRGMTGPGASPDCKTNDFVTKMFDSPLVSTSKLLHTHYESMLSPRWLSAEKRRNAIHGKSIARGSRMDTVPKDSNRNRTICIEPTLNMFYQLGAQHILRDVLQDRFNISLDDQQDFNRYFAMVASKDNSLATIDLKNASDSISMELCTFLLPKEVLDTLKHIRSKETLIGEEWVELNMISTMGNGFTFPLMTLIFASLVKAVYLVNGFDINRYTNFGVFGDDIICLSEVAPILCYYLNLSGFTVNLDKSYLTGPFRESCGGDFFDGYSVRGVYLKQIEGEHDVYSIFNRLFIWSVRHGVPLCRILHSLLGLAKFRPVPRHAGYTEGFRITSDHLLSPKRNRNGALFYRALAPIARRRRIDEEYTNPDGALIGAVGGYVRNNLVTLRTRALRHKVEKRVTPCWDYSSDPAVQNLRDERFLWTLLLS</sequence>
<comment type="cofactor">
    <cofactor evidence="9">
        <name>Mg(2+)</name>
        <dbReference type="ChEBI" id="CHEBI:18420"/>
    </cofactor>
    <text evidence="9">Binds 2 Mg(2+) per subunit.</text>
</comment>
<evidence type="ECO:0000259" key="10">
    <source>
        <dbReference type="PROSITE" id="PS50522"/>
    </source>
</evidence>
<accession>A0A8S5KZI2</accession>
<dbReference type="GeneID" id="80396890"/>
<organism evidence="11 12">
    <name type="scientific">ssRNA phage SRR7976301_2</name>
    <dbReference type="NCBI Taxonomy" id="2786663"/>
    <lineage>
        <taxon>Viruses</taxon>
        <taxon>Riboviria</taxon>
        <taxon>Orthornavirae</taxon>
        <taxon>Lenarviricota</taxon>
        <taxon>Leviviricetes</taxon>
        <taxon>Norzivirales</taxon>
        <taxon>Atkinsviridae</taxon>
        <taxon>Chinihovirus</taxon>
        <taxon>Chinihovirus lutihabitans</taxon>
    </lineage>
</organism>
<keyword evidence="9" id="KW-0460">Magnesium</keyword>
<evidence type="ECO:0000313" key="11">
    <source>
        <dbReference type="EMBL" id="DAD51126.1"/>
    </source>
</evidence>
<reference evidence="11" key="1">
    <citation type="submission" date="2020-09" db="EMBL/GenBank/DDBJ databases">
        <title>Leviviricetes taxonomy.</title>
        <authorList>
            <person name="Stockdale S.R."/>
            <person name="Callanan J."/>
            <person name="Adriaenssens E.M."/>
            <person name="Kuhn J.H."/>
            <person name="Rumnieks J."/>
            <person name="Shkoporov A."/>
            <person name="Draper L.A."/>
            <person name="Ross P."/>
            <person name="Hill C."/>
        </authorList>
    </citation>
    <scope>NUCLEOTIDE SEQUENCE</scope>
</reference>
<keyword evidence="9" id="KW-0479">Metal-binding</keyword>
<feature type="binding site" evidence="9">
    <location>
        <position position="325"/>
    </location>
    <ligand>
        <name>Mg(2+)</name>
        <dbReference type="ChEBI" id="CHEBI:18420"/>
        <label>2</label>
    </ligand>
</feature>
<dbReference type="GO" id="GO:0000166">
    <property type="term" value="F:nucleotide binding"/>
    <property type="evidence" value="ECO:0007669"/>
    <property type="project" value="UniProtKB-KW"/>
</dbReference>
<dbReference type="PROSITE" id="PS50522">
    <property type="entry name" value="RDRP_PHAGE"/>
    <property type="match status" value="1"/>
</dbReference>
<evidence type="ECO:0000256" key="9">
    <source>
        <dbReference type="PIRSR" id="PIRSR605093-1"/>
    </source>
</evidence>
<feature type="binding site" evidence="9">
    <location>
        <position position="237"/>
    </location>
    <ligand>
        <name>Mg(2+)</name>
        <dbReference type="ChEBI" id="CHEBI:18420"/>
        <label>2</label>
    </ligand>
</feature>
<evidence type="ECO:0000256" key="8">
    <source>
        <dbReference type="ARBA" id="ARBA00048744"/>
    </source>
</evidence>